<evidence type="ECO:0000256" key="3">
    <source>
        <dbReference type="ARBA" id="ARBA00023082"/>
    </source>
</evidence>
<name>A0A0S4KWQ2_9BACT</name>
<dbReference type="PANTHER" id="PTHR43133:SF62">
    <property type="entry name" value="RNA POLYMERASE SIGMA FACTOR SIGZ"/>
    <property type="match status" value="1"/>
</dbReference>
<dbReference type="Pfam" id="PF04542">
    <property type="entry name" value="Sigma70_r2"/>
    <property type="match status" value="1"/>
</dbReference>
<gene>
    <name evidence="8" type="primary">sigZ</name>
    <name evidence="8" type="ORF">NITINOP_2684</name>
</gene>
<keyword evidence="9" id="KW-1185">Reference proteome</keyword>
<dbReference type="SUPFAM" id="SSF88946">
    <property type="entry name" value="Sigma2 domain of RNA polymerase sigma factors"/>
    <property type="match status" value="1"/>
</dbReference>
<dbReference type="InterPro" id="IPR007627">
    <property type="entry name" value="RNA_pol_sigma70_r2"/>
</dbReference>
<keyword evidence="3" id="KW-0731">Sigma factor</keyword>
<feature type="domain" description="RNA polymerase sigma-70 region 2" evidence="6">
    <location>
        <begin position="12"/>
        <end position="72"/>
    </location>
</feature>
<proteinExistence type="inferred from homology"/>
<dbReference type="NCBIfam" id="TIGR02959">
    <property type="entry name" value="SigZ"/>
    <property type="match status" value="1"/>
</dbReference>
<feature type="domain" description="RNA polymerase sigma factor 70 region 4 type 2" evidence="7">
    <location>
        <begin position="115"/>
        <end position="166"/>
    </location>
</feature>
<dbReference type="Gene3D" id="1.10.10.10">
    <property type="entry name" value="Winged helix-like DNA-binding domain superfamily/Winged helix DNA-binding domain"/>
    <property type="match status" value="1"/>
</dbReference>
<dbReference type="STRING" id="1715989.NITINOP_2684"/>
<protein>
    <recommendedName>
        <fullName evidence="5">RNA polymerase sigma factor SigZ</fullName>
    </recommendedName>
</protein>
<dbReference type="InterPro" id="IPR014284">
    <property type="entry name" value="RNA_pol_sigma-70_dom"/>
</dbReference>
<dbReference type="EMBL" id="LN885086">
    <property type="protein sequence ID" value="CUQ67656.1"/>
    <property type="molecule type" value="Genomic_DNA"/>
</dbReference>
<dbReference type="InterPro" id="IPR039425">
    <property type="entry name" value="RNA_pol_sigma-70-like"/>
</dbReference>
<accession>A0A0S4KWQ2</accession>
<evidence type="ECO:0000256" key="4">
    <source>
        <dbReference type="ARBA" id="ARBA00023163"/>
    </source>
</evidence>
<dbReference type="RefSeq" id="WP_062486339.1">
    <property type="nucleotide sequence ID" value="NZ_LN885086.1"/>
</dbReference>
<dbReference type="PANTHER" id="PTHR43133">
    <property type="entry name" value="RNA POLYMERASE ECF-TYPE SIGMA FACTO"/>
    <property type="match status" value="1"/>
</dbReference>
<dbReference type="InterPro" id="IPR013324">
    <property type="entry name" value="RNA_pol_sigma_r3/r4-like"/>
</dbReference>
<reference evidence="9" key="1">
    <citation type="submission" date="2015-09" db="EMBL/GenBank/DDBJ databases">
        <authorList>
            <person name="Daims H."/>
        </authorList>
    </citation>
    <scope>NUCLEOTIDE SEQUENCE [LARGE SCALE GENOMIC DNA]</scope>
</reference>
<evidence type="ECO:0000259" key="6">
    <source>
        <dbReference type="Pfam" id="PF04542"/>
    </source>
</evidence>
<evidence type="ECO:0000313" key="9">
    <source>
        <dbReference type="Proteomes" id="UP000066284"/>
    </source>
</evidence>
<dbReference type="AlphaFoldDB" id="A0A0S4KWQ2"/>
<evidence type="ECO:0000256" key="1">
    <source>
        <dbReference type="ARBA" id="ARBA00010641"/>
    </source>
</evidence>
<dbReference type="Pfam" id="PF08281">
    <property type="entry name" value="Sigma70_r4_2"/>
    <property type="match status" value="1"/>
</dbReference>
<dbReference type="GO" id="GO:0006352">
    <property type="term" value="P:DNA-templated transcription initiation"/>
    <property type="evidence" value="ECO:0007669"/>
    <property type="project" value="InterPro"/>
</dbReference>
<keyword evidence="2" id="KW-0805">Transcription regulation</keyword>
<dbReference type="CDD" id="cd06171">
    <property type="entry name" value="Sigma70_r4"/>
    <property type="match status" value="1"/>
</dbReference>
<comment type="similarity">
    <text evidence="1">Belongs to the sigma-70 factor family. ECF subfamily.</text>
</comment>
<dbReference type="InterPro" id="IPR014304">
    <property type="entry name" value="RNA_pol_sigma-Z"/>
</dbReference>
<dbReference type="InterPro" id="IPR013249">
    <property type="entry name" value="RNA_pol_sigma70_r4_t2"/>
</dbReference>
<evidence type="ECO:0000256" key="5">
    <source>
        <dbReference type="NCBIfam" id="TIGR02959"/>
    </source>
</evidence>
<dbReference type="KEGG" id="nio:NITINOP_2684"/>
<evidence type="ECO:0000256" key="2">
    <source>
        <dbReference type="ARBA" id="ARBA00023015"/>
    </source>
</evidence>
<dbReference type="Gene3D" id="1.10.1740.10">
    <property type="match status" value="1"/>
</dbReference>
<dbReference type="InterPro" id="IPR036388">
    <property type="entry name" value="WH-like_DNA-bd_sf"/>
</dbReference>
<keyword evidence="4" id="KW-0804">Transcription</keyword>
<sequence>MTTKTEELWQLVHGGLRAFIARRVGDHGHVDDILHDVFERVHRQMDSVKDSSRIVSWVYQITRHAIVDYYRKPGKQRETPVGLNAEIEALVEVFPSSDSMGQDEPGWVRAELAGCLRPMIERLSKDYREAIVLVEFDGLTQQAAARRLGISLPGMKSRVQRGRKLLRRMLDDCCRIELDRRGGVVDFHSRQNGCDPCLNRQ</sequence>
<dbReference type="GO" id="GO:0016987">
    <property type="term" value="F:sigma factor activity"/>
    <property type="evidence" value="ECO:0007669"/>
    <property type="project" value="UniProtKB-KW"/>
</dbReference>
<dbReference type="GO" id="GO:0003677">
    <property type="term" value="F:DNA binding"/>
    <property type="evidence" value="ECO:0007669"/>
    <property type="project" value="InterPro"/>
</dbReference>
<dbReference type="Proteomes" id="UP000066284">
    <property type="component" value="Chromosome 1"/>
</dbReference>
<organism evidence="8 9">
    <name type="scientific">Candidatus Nitrospira inopinata</name>
    <dbReference type="NCBI Taxonomy" id="1715989"/>
    <lineage>
        <taxon>Bacteria</taxon>
        <taxon>Pseudomonadati</taxon>
        <taxon>Nitrospirota</taxon>
        <taxon>Nitrospiria</taxon>
        <taxon>Nitrospirales</taxon>
        <taxon>Nitrospiraceae</taxon>
        <taxon>Nitrospira</taxon>
    </lineage>
</organism>
<evidence type="ECO:0000259" key="7">
    <source>
        <dbReference type="Pfam" id="PF08281"/>
    </source>
</evidence>
<dbReference type="OrthoDB" id="9784272at2"/>
<dbReference type="SUPFAM" id="SSF88659">
    <property type="entry name" value="Sigma3 and sigma4 domains of RNA polymerase sigma factors"/>
    <property type="match status" value="1"/>
</dbReference>
<dbReference type="NCBIfam" id="TIGR02937">
    <property type="entry name" value="sigma70-ECF"/>
    <property type="match status" value="1"/>
</dbReference>
<dbReference type="InterPro" id="IPR013325">
    <property type="entry name" value="RNA_pol_sigma_r2"/>
</dbReference>
<evidence type="ECO:0000313" key="8">
    <source>
        <dbReference type="EMBL" id="CUQ67656.1"/>
    </source>
</evidence>